<evidence type="ECO:0000256" key="7">
    <source>
        <dbReference type="ARBA" id="ARBA00023098"/>
    </source>
</evidence>
<keyword evidence="8" id="KW-0275">Fatty acid biosynthesis</keyword>
<evidence type="ECO:0000256" key="1">
    <source>
        <dbReference type="ARBA" id="ARBA00005194"/>
    </source>
</evidence>
<keyword evidence="12" id="KW-1185">Reference proteome</keyword>
<evidence type="ECO:0000256" key="4">
    <source>
        <dbReference type="ARBA" id="ARBA00022857"/>
    </source>
</evidence>
<dbReference type="PANTHER" id="PTHR43086">
    <property type="entry name" value="VERY-LONG-CHAIN 3-OXOOACYL-COA REDUCTASE"/>
    <property type="match status" value="1"/>
</dbReference>
<dbReference type="EMBL" id="JAKKPZ010000006">
    <property type="protein sequence ID" value="KAI1720353.1"/>
    <property type="molecule type" value="Genomic_DNA"/>
</dbReference>
<dbReference type="AlphaFoldDB" id="A0AAD4N9G3"/>
<sequence>MGKKSGTVRMLTTWATFLSITFPQVLISRSQEKLNKVANEIKEKHSSTNVKTIPFDFTNAKLEEYESKIFFQLTDLDIGVLINNVGLSYEYPERLDKIDGGLKRVMDIAVVNTVPATVLSAYVLAQMAKRNLGVVVNVASSAAFHTFYYLAVYSATKKYMCWLSSVLRKEYGNTGITIQSVCPMLVATKMSKVRKSSYFTPTPAEFAKTAVRTIGHVSETTGCFPHQLLAEILFNLLPDFLVDRIITNWNVKTRAHA</sequence>
<evidence type="ECO:0000313" key="11">
    <source>
        <dbReference type="EMBL" id="KAI1720353.1"/>
    </source>
</evidence>
<dbReference type="Pfam" id="PF00106">
    <property type="entry name" value="adh_short"/>
    <property type="match status" value="1"/>
</dbReference>
<keyword evidence="6" id="KW-0560">Oxidoreductase</keyword>
<dbReference type="PRINTS" id="PR00081">
    <property type="entry name" value="GDHRDH"/>
</dbReference>
<comment type="caution">
    <text evidence="11">The sequence shown here is derived from an EMBL/GenBank/DDBJ whole genome shotgun (WGS) entry which is preliminary data.</text>
</comment>
<dbReference type="CDD" id="cd05356">
    <property type="entry name" value="17beta-HSD1_like_SDR_c"/>
    <property type="match status" value="1"/>
</dbReference>
<dbReference type="Proteomes" id="UP001201812">
    <property type="component" value="Unassembled WGS sequence"/>
</dbReference>
<dbReference type="PIRSF" id="PIRSF000126">
    <property type="entry name" value="11-beta-HSD1"/>
    <property type="match status" value="1"/>
</dbReference>
<dbReference type="InterPro" id="IPR020904">
    <property type="entry name" value="Sc_DH/Rdtase_CS"/>
</dbReference>
<dbReference type="GO" id="GO:0006694">
    <property type="term" value="P:steroid biosynthetic process"/>
    <property type="evidence" value="ECO:0007669"/>
    <property type="project" value="UniProtKB-KW"/>
</dbReference>
<comment type="similarity">
    <text evidence="9">Belongs to the short-chain dehydrogenases/reductases (SDR) family. 17-beta-HSD 3 subfamily.</text>
</comment>
<dbReference type="Gene3D" id="3.40.50.720">
    <property type="entry name" value="NAD(P)-binding Rossmann-like Domain"/>
    <property type="match status" value="1"/>
</dbReference>
<dbReference type="InterPro" id="IPR036291">
    <property type="entry name" value="NAD(P)-bd_dom_sf"/>
</dbReference>
<reference evidence="11" key="1">
    <citation type="submission" date="2022-01" db="EMBL/GenBank/DDBJ databases">
        <title>Genome Sequence Resource for Two Populations of Ditylenchus destructor, the Migratory Endoparasitic Phytonematode.</title>
        <authorList>
            <person name="Zhang H."/>
            <person name="Lin R."/>
            <person name="Xie B."/>
        </authorList>
    </citation>
    <scope>NUCLEOTIDE SEQUENCE</scope>
    <source>
        <strain evidence="11">BazhouSP</strain>
    </source>
</reference>
<keyword evidence="10" id="KW-0732">Signal</keyword>
<dbReference type="GO" id="GO:0030497">
    <property type="term" value="P:fatty acid elongation"/>
    <property type="evidence" value="ECO:0007669"/>
    <property type="project" value="TreeGrafter"/>
</dbReference>
<dbReference type="PANTHER" id="PTHR43086:SF2">
    <property type="entry name" value="HYDROXYSTEROID DEHYDROGENASE-LIKE PROTEIN 1"/>
    <property type="match status" value="1"/>
</dbReference>
<accession>A0AAD4N9G3</accession>
<name>A0AAD4N9G3_9BILA</name>
<comment type="pathway">
    <text evidence="1">Lipid metabolism; fatty acid biosynthesis.</text>
</comment>
<dbReference type="PRINTS" id="PR00080">
    <property type="entry name" value="SDRFAMILY"/>
</dbReference>
<evidence type="ECO:0000256" key="5">
    <source>
        <dbReference type="ARBA" id="ARBA00022955"/>
    </source>
</evidence>
<keyword evidence="2" id="KW-0444">Lipid biosynthesis</keyword>
<evidence type="ECO:0000256" key="9">
    <source>
        <dbReference type="ARBA" id="ARBA00038261"/>
    </source>
</evidence>
<keyword evidence="5" id="KW-0752">Steroid biosynthesis</keyword>
<evidence type="ECO:0000256" key="3">
    <source>
        <dbReference type="ARBA" id="ARBA00022832"/>
    </source>
</evidence>
<feature type="chain" id="PRO_5042128968" evidence="10">
    <location>
        <begin position="28"/>
        <end position="257"/>
    </location>
</feature>
<evidence type="ECO:0000256" key="6">
    <source>
        <dbReference type="ARBA" id="ARBA00023002"/>
    </source>
</evidence>
<dbReference type="GO" id="GO:0005783">
    <property type="term" value="C:endoplasmic reticulum"/>
    <property type="evidence" value="ECO:0007669"/>
    <property type="project" value="TreeGrafter"/>
</dbReference>
<evidence type="ECO:0000313" key="12">
    <source>
        <dbReference type="Proteomes" id="UP001201812"/>
    </source>
</evidence>
<keyword evidence="3" id="KW-0276">Fatty acid metabolism</keyword>
<keyword evidence="4" id="KW-0521">NADP</keyword>
<evidence type="ECO:0000256" key="10">
    <source>
        <dbReference type="SAM" id="SignalP"/>
    </source>
</evidence>
<dbReference type="InterPro" id="IPR002347">
    <property type="entry name" value="SDR_fam"/>
</dbReference>
<dbReference type="PROSITE" id="PS00061">
    <property type="entry name" value="ADH_SHORT"/>
    <property type="match status" value="1"/>
</dbReference>
<organism evidence="11 12">
    <name type="scientific">Ditylenchus destructor</name>
    <dbReference type="NCBI Taxonomy" id="166010"/>
    <lineage>
        <taxon>Eukaryota</taxon>
        <taxon>Metazoa</taxon>
        <taxon>Ecdysozoa</taxon>
        <taxon>Nematoda</taxon>
        <taxon>Chromadorea</taxon>
        <taxon>Rhabditida</taxon>
        <taxon>Tylenchina</taxon>
        <taxon>Tylenchomorpha</taxon>
        <taxon>Sphaerularioidea</taxon>
        <taxon>Anguinidae</taxon>
        <taxon>Anguininae</taxon>
        <taxon>Ditylenchus</taxon>
    </lineage>
</organism>
<evidence type="ECO:0000256" key="8">
    <source>
        <dbReference type="ARBA" id="ARBA00023160"/>
    </source>
</evidence>
<keyword evidence="7" id="KW-0443">Lipid metabolism</keyword>
<dbReference type="SUPFAM" id="SSF51735">
    <property type="entry name" value="NAD(P)-binding Rossmann-fold domains"/>
    <property type="match status" value="1"/>
</dbReference>
<protein>
    <submittedName>
        <fullName evidence="11">Short chain dehydrogenase domain-containing protein</fullName>
    </submittedName>
</protein>
<evidence type="ECO:0000256" key="2">
    <source>
        <dbReference type="ARBA" id="ARBA00022516"/>
    </source>
</evidence>
<proteinExistence type="inferred from homology"/>
<dbReference type="GO" id="GO:0016491">
    <property type="term" value="F:oxidoreductase activity"/>
    <property type="evidence" value="ECO:0007669"/>
    <property type="project" value="UniProtKB-KW"/>
</dbReference>
<gene>
    <name evidence="11" type="ORF">DdX_05740</name>
</gene>
<feature type="signal peptide" evidence="10">
    <location>
        <begin position="1"/>
        <end position="27"/>
    </location>
</feature>